<dbReference type="AlphaFoldDB" id="A0A6G1J2C1"/>
<evidence type="ECO:0000313" key="2">
    <source>
        <dbReference type="EMBL" id="KAF2684666.1"/>
    </source>
</evidence>
<name>A0A6G1J2C1_9PLEO</name>
<keyword evidence="1" id="KW-0812">Transmembrane</keyword>
<dbReference type="EMBL" id="MU005580">
    <property type="protein sequence ID" value="KAF2684666.1"/>
    <property type="molecule type" value="Genomic_DNA"/>
</dbReference>
<sequence length="266" mass="31618">MDTYLGDFPRLWLLSTQSSSHIHPLHYSQIRSRRVFLTEDPRLHLLWMHDRVFIKPLPTYLLSYNFWAVFLVPPTSPLGSRRDDVHKAVLGFVRTYVHLIQYESDFRIAVELHLLPEGIQWEQFARFQNFLSSIQDRDVSQRYLYGEIRLTRLNFWTKVFLQKWEYEPMHKQYSDWFSRFYEPLLFTFAILFLALNAMQVAIAVDQISSSGWTSFWSVCRWFSVLTILLAASLVLAFLSILSSMILREFIFAWKDKIRMARAGKAT</sequence>
<organism evidence="2 3">
    <name type="scientific">Lentithecium fluviatile CBS 122367</name>
    <dbReference type="NCBI Taxonomy" id="1168545"/>
    <lineage>
        <taxon>Eukaryota</taxon>
        <taxon>Fungi</taxon>
        <taxon>Dikarya</taxon>
        <taxon>Ascomycota</taxon>
        <taxon>Pezizomycotina</taxon>
        <taxon>Dothideomycetes</taxon>
        <taxon>Pleosporomycetidae</taxon>
        <taxon>Pleosporales</taxon>
        <taxon>Massarineae</taxon>
        <taxon>Lentitheciaceae</taxon>
        <taxon>Lentithecium</taxon>
    </lineage>
</organism>
<proteinExistence type="predicted"/>
<dbReference type="OrthoDB" id="5086500at2759"/>
<evidence type="ECO:0000256" key="1">
    <source>
        <dbReference type="SAM" id="Phobius"/>
    </source>
</evidence>
<feature type="transmembrane region" description="Helical" evidence="1">
    <location>
        <begin position="184"/>
        <end position="204"/>
    </location>
</feature>
<dbReference type="PANTHER" id="PTHR34414:SF1">
    <property type="entry name" value="SUBTILISIN-LIKE SERINE PROTEASE"/>
    <property type="match status" value="1"/>
</dbReference>
<dbReference type="PANTHER" id="PTHR34414">
    <property type="entry name" value="HET DOMAIN-CONTAINING PROTEIN-RELATED"/>
    <property type="match status" value="1"/>
</dbReference>
<keyword evidence="3" id="KW-1185">Reference proteome</keyword>
<keyword evidence="1" id="KW-0472">Membrane</keyword>
<dbReference type="InterPro" id="IPR046536">
    <property type="entry name" value="DUF6601"/>
</dbReference>
<reference evidence="2" key="1">
    <citation type="journal article" date="2020" name="Stud. Mycol.">
        <title>101 Dothideomycetes genomes: a test case for predicting lifestyles and emergence of pathogens.</title>
        <authorList>
            <person name="Haridas S."/>
            <person name="Albert R."/>
            <person name="Binder M."/>
            <person name="Bloem J."/>
            <person name="Labutti K."/>
            <person name="Salamov A."/>
            <person name="Andreopoulos B."/>
            <person name="Baker S."/>
            <person name="Barry K."/>
            <person name="Bills G."/>
            <person name="Bluhm B."/>
            <person name="Cannon C."/>
            <person name="Castanera R."/>
            <person name="Culley D."/>
            <person name="Daum C."/>
            <person name="Ezra D."/>
            <person name="Gonzalez J."/>
            <person name="Henrissat B."/>
            <person name="Kuo A."/>
            <person name="Liang C."/>
            <person name="Lipzen A."/>
            <person name="Lutzoni F."/>
            <person name="Magnuson J."/>
            <person name="Mondo S."/>
            <person name="Nolan M."/>
            <person name="Ohm R."/>
            <person name="Pangilinan J."/>
            <person name="Park H.-J."/>
            <person name="Ramirez L."/>
            <person name="Alfaro M."/>
            <person name="Sun H."/>
            <person name="Tritt A."/>
            <person name="Yoshinaga Y."/>
            <person name="Zwiers L.-H."/>
            <person name="Turgeon B."/>
            <person name="Goodwin S."/>
            <person name="Spatafora J."/>
            <person name="Crous P."/>
            <person name="Grigoriev I."/>
        </authorList>
    </citation>
    <scope>NUCLEOTIDE SEQUENCE</scope>
    <source>
        <strain evidence="2">CBS 122367</strain>
    </source>
</reference>
<feature type="transmembrane region" description="Helical" evidence="1">
    <location>
        <begin position="224"/>
        <end position="246"/>
    </location>
</feature>
<dbReference type="Pfam" id="PF20246">
    <property type="entry name" value="DUF6601"/>
    <property type="match status" value="1"/>
</dbReference>
<evidence type="ECO:0000313" key="3">
    <source>
        <dbReference type="Proteomes" id="UP000799291"/>
    </source>
</evidence>
<protein>
    <submittedName>
        <fullName evidence="2">Uncharacterized protein</fullName>
    </submittedName>
</protein>
<accession>A0A6G1J2C1</accession>
<keyword evidence="1" id="KW-1133">Transmembrane helix</keyword>
<dbReference type="Proteomes" id="UP000799291">
    <property type="component" value="Unassembled WGS sequence"/>
</dbReference>
<gene>
    <name evidence="2" type="ORF">K458DRAFT_442509</name>
</gene>